<dbReference type="Gene3D" id="2.40.420.20">
    <property type="match status" value="1"/>
</dbReference>
<gene>
    <name evidence="4" type="ORF">BX611_1197</name>
</gene>
<dbReference type="AlphaFoldDB" id="A0A3D9RYR4"/>
<keyword evidence="5" id="KW-1185">Reference proteome</keyword>
<evidence type="ECO:0000256" key="1">
    <source>
        <dbReference type="ARBA" id="ARBA00009477"/>
    </source>
</evidence>
<accession>A0A3D9RYR4</accession>
<proteinExistence type="inferred from homology"/>
<organism evidence="4 5">
    <name type="scientific">Lutibacter oceani</name>
    <dbReference type="NCBI Taxonomy" id="1853311"/>
    <lineage>
        <taxon>Bacteria</taxon>
        <taxon>Pseudomonadati</taxon>
        <taxon>Bacteroidota</taxon>
        <taxon>Flavobacteriia</taxon>
        <taxon>Flavobacteriales</taxon>
        <taxon>Flavobacteriaceae</taxon>
        <taxon>Lutibacter</taxon>
    </lineage>
</organism>
<dbReference type="GO" id="GO:0015562">
    <property type="term" value="F:efflux transmembrane transporter activity"/>
    <property type="evidence" value="ECO:0007669"/>
    <property type="project" value="InterPro"/>
</dbReference>
<keyword evidence="2" id="KW-0472">Membrane</keyword>
<comment type="caution">
    <text evidence="4">The sequence shown here is derived from an EMBL/GenBank/DDBJ whole genome shotgun (WGS) entry which is preliminary data.</text>
</comment>
<feature type="domain" description="Multidrug resistance protein MdtA-like barrel-sandwich hybrid" evidence="3">
    <location>
        <begin position="57"/>
        <end position="199"/>
    </location>
</feature>
<keyword evidence="2" id="KW-1133">Transmembrane helix</keyword>
<dbReference type="Gene3D" id="1.10.287.470">
    <property type="entry name" value="Helix hairpin bin"/>
    <property type="match status" value="1"/>
</dbReference>
<protein>
    <submittedName>
        <fullName evidence="4">HlyD family secretion protein</fullName>
    </submittedName>
</protein>
<dbReference type="NCBIfam" id="TIGR01730">
    <property type="entry name" value="RND_mfp"/>
    <property type="match status" value="1"/>
</dbReference>
<name>A0A3D9RYR4_9FLAO</name>
<reference evidence="4 5" key="1">
    <citation type="submission" date="2018-08" db="EMBL/GenBank/DDBJ databases">
        <title>Genomic Encyclopedia of Type Strains, Phase III (KMG-III): the genomes of soil and plant-associated and newly described type strains.</title>
        <authorList>
            <person name="Whitman W."/>
        </authorList>
    </citation>
    <scope>NUCLEOTIDE SEQUENCE [LARGE SCALE GENOMIC DNA]</scope>
    <source>
        <strain evidence="4 5">325-5</strain>
    </source>
</reference>
<dbReference type="EMBL" id="QTTQ01000010">
    <property type="protein sequence ID" value="REE81662.1"/>
    <property type="molecule type" value="Genomic_DNA"/>
</dbReference>
<dbReference type="OrthoDB" id="9809068at2"/>
<keyword evidence="2" id="KW-0812">Transmembrane</keyword>
<dbReference type="PANTHER" id="PTHR30469:SF33">
    <property type="entry name" value="SLR1207 PROTEIN"/>
    <property type="match status" value="1"/>
</dbReference>
<evidence type="ECO:0000313" key="4">
    <source>
        <dbReference type="EMBL" id="REE81662.1"/>
    </source>
</evidence>
<dbReference type="Gene3D" id="2.40.50.100">
    <property type="match status" value="1"/>
</dbReference>
<evidence type="ECO:0000259" key="3">
    <source>
        <dbReference type="Pfam" id="PF25917"/>
    </source>
</evidence>
<dbReference type="Gene3D" id="2.40.30.170">
    <property type="match status" value="1"/>
</dbReference>
<comment type="similarity">
    <text evidence="1">Belongs to the membrane fusion protein (MFP) (TC 8.A.1) family.</text>
</comment>
<dbReference type="SUPFAM" id="SSF111369">
    <property type="entry name" value="HlyD-like secretion proteins"/>
    <property type="match status" value="1"/>
</dbReference>
<dbReference type="Pfam" id="PF25917">
    <property type="entry name" value="BSH_RND"/>
    <property type="match status" value="1"/>
</dbReference>
<evidence type="ECO:0000313" key="5">
    <source>
        <dbReference type="Proteomes" id="UP000256429"/>
    </source>
</evidence>
<dbReference type="Proteomes" id="UP000256429">
    <property type="component" value="Unassembled WGS sequence"/>
</dbReference>
<feature type="transmembrane region" description="Helical" evidence="2">
    <location>
        <begin position="5"/>
        <end position="23"/>
    </location>
</feature>
<dbReference type="PANTHER" id="PTHR30469">
    <property type="entry name" value="MULTIDRUG RESISTANCE PROTEIN MDTA"/>
    <property type="match status" value="1"/>
</dbReference>
<dbReference type="InterPro" id="IPR006143">
    <property type="entry name" value="RND_pump_MFP"/>
</dbReference>
<sequence>MKKTIIFGSIAVALIAVLIWFGAKNSKSPVQYETEKPFKTNIVKKTVATGKVIPLEEAEIKPKVSGIIEEIFVEEGAEVAVGDLIATIRVVPNVQSLNSAQGSVKTAQLRFDNAKTNYDRTKGLFEKGVKSRSEFETTELSYNSASQDLKNAQDNLQIIKKGSAAGMGKTANTYVKAEISGTILEIPVRKGNQVIESNTFNAGTTIATIADMTKMIFEGKVDEAEVGKIKNGTVLEVSLGAIEKKKYPAKLNFIAPKGTEENGAVQFKIKGDVTLDDEFFVRAGYSANADIVLEKKDSVLSIKEALLQFDKKTETPYVEVKTGEQEFEKRDVELGISDGINVEILSGVTAEDEIKIWNKTSKKEEDGNNNN</sequence>
<dbReference type="RefSeq" id="WP_115879147.1">
    <property type="nucleotide sequence ID" value="NZ_QTTQ01000010.1"/>
</dbReference>
<dbReference type="InterPro" id="IPR058625">
    <property type="entry name" value="MdtA-like_BSH"/>
</dbReference>
<evidence type="ECO:0000256" key="2">
    <source>
        <dbReference type="SAM" id="Phobius"/>
    </source>
</evidence>
<dbReference type="GO" id="GO:1990281">
    <property type="term" value="C:efflux pump complex"/>
    <property type="evidence" value="ECO:0007669"/>
    <property type="project" value="TreeGrafter"/>
</dbReference>